<protein>
    <recommendedName>
        <fullName evidence="4">RRM domain-containing protein</fullName>
    </recommendedName>
</protein>
<keyword evidence="2" id="KW-0539">Nucleus</keyword>
<dbReference type="EMBL" id="KV454433">
    <property type="protein sequence ID" value="ODQ79050.1"/>
    <property type="molecule type" value="Genomic_DNA"/>
</dbReference>
<dbReference type="PANTHER" id="PTHR45735:SF2">
    <property type="entry name" value="CLEAVAGE STIMULATION FACTOR SUBUNIT 2"/>
    <property type="match status" value="1"/>
</dbReference>
<dbReference type="Pfam" id="PF14304">
    <property type="entry name" value="CSTF_C"/>
    <property type="match status" value="1"/>
</dbReference>
<evidence type="ECO:0000313" key="5">
    <source>
        <dbReference type="EMBL" id="ODQ79050.1"/>
    </source>
</evidence>
<dbReference type="OrthoDB" id="272703at2759"/>
<dbReference type="Gene3D" id="1.10.20.70">
    <property type="entry name" value="Transcription termination and cleavage factor, C-terminal domain"/>
    <property type="match status" value="1"/>
</dbReference>
<accession>A0A1E3QN44</accession>
<name>A0A1E3QN44_9ASCO</name>
<dbReference type="STRING" id="984486.A0A1E3QN44"/>
<organism evidence="5 6">
    <name type="scientific">Babjeviella inositovora NRRL Y-12698</name>
    <dbReference type="NCBI Taxonomy" id="984486"/>
    <lineage>
        <taxon>Eukaryota</taxon>
        <taxon>Fungi</taxon>
        <taxon>Dikarya</taxon>
        <taxon>Ascomycota</taxon>
        <taxon>Saccharomycotina</taxon>
        <taxon>Pichiomycetes</taxon>
        <taxon>Serinales incertae sedis</taxon>
        <taxon>Babjeviella</taxon>
    </lineage>
</organism>
<dbReference type="Gene3D" id="3.30.70.330">
    <property type="match status" value="1"/>
</dbReference>
<dbReference type="GO" id="GO:0031124">
    <property type="term" value="P:mRNA 3'-end processing"/>
    <property type="evidence" value="ECO:0007669"/>
    <property type="project" value="InterPro"/>
</dbReference>
<dbReference type="GeneID" id="30150693"/>
<dbReference type="InterPro" id="IPR000504">
    <property type="entry name" value="RRM_dom"/>
</dbReference>
<dbReference type="AlphaFoldDB" id="A0A1E3QN44"/>
<dbReference type="RefSeq" id="XP_018984378.1">
    <property type="nucleotide sequence ID" value="XM_019132840.1"/>
</dbReference>
<keyword evidence="6" id="KW-1185">Reference proteome</keyword>
<proteinExistence type="predicted"/>
<dbReference type="PANTHER" id="PTHR45735">
    <property type="entry name" value="CLEAVAGE STIMULATION FACTOR SUBUNIT 2"/>
    <property type="match status" value="1"/>
</dbReference>
<evidence type="ECO:0000313" key="6">
    <source>
        <dbReference type="Proteomes" id="UP000094336"/>
    </source>
</evidence>
<dbReference type="InterPro" id="IPR038192">
    <property type="entry name" value="CSTF_C_sf"/>
</dbReference>
<comment type="subcellular location">
    <subcellularLocation>
        <location evidence="1">Nucleus</location>
    </subcellularLocation>
</comment>
<evidence type="ECO:0000256" key="3">
    <source>
        <dbReference type="PROSITE-ProRule" id="PRU00176"/>
    </source>
</evidence>
<evidence type="ECO:0000256" key="2">
    <source>
        <dbReference type="ARBA" id="ARBA00023242"/>
    </source>
</evidence>
<dbReference type="InterPro" id="IPR025742">
    <property type="entry name" value="CSTF2_hinge"/>
</dbReference>
<evidence type="ECO:0000256" key="1">
    <source>
        <dbReference type="ARBA" id="ARBA00004123"/>
    </source>
</evidence>
<dbReference type="Proteomes" id="UP000094336">
    <property type="component" value="Unassembled WGS sequence"/>
</dbReference>
<evidence type="ECO:0000259" key="4">
    <source>
        <dbReference type="PROSITE" id="PS50102"/>
    </source>
</evidence>
<dbReference type="PROSITE" id="PS50102">
    <property type="entry name" value="RRM"/>
    <property type="match status" value="1"/>
</dbReference>
<reference evidence="6" key="1">
    <citation type="submission" date="2016-05" db="EMBL/GenBank/DDBJ databases">
        <title>Comparative genomics of biotechnologically important yeasts.</title>
        <authorList>
            <consortium name="DOE Joint Genome Institute"/>
            <person name="Riley R."/>
            <person name="Haridas S."/>
            <person name="Wolfe K.H."/>
            <person name="Lopes M.R."/>
            <person name="Hittinger C.T."/>
            <person name="Goker M."/>
            <person name="Salamov A."/>
            <person name="Wisecaver J."/>
            <person name="Long T.M."/>
            <person name="Aerts A.L."/>
            <person name="Barry K."/>
            <person name="Choi C."/>
            <person name="Clum A."/>
            <person name="Coughlan A.Y."/>
            <person name="Deshpande S."/>
            <person name="Douglass A.P."/>
            <person name="Hanson S.J."/>
            <person name="Klenk H.-P."/>
            <person name="Labutti K."/>
            <person name="Lapidus A."/>
            <person name="Lindquist E."/>
            <person name="Lipzen A."/>
            <person name="Meier-Kolthoff J.P."/>
            <person name="Ohm R.A."/>
            <person name="Otillar R.P."/>
            <person name="Pangilinan J."/>
            <person name="Peng Y."/>
            <person name="Rokas A."/>
            <person name="Rosa C.A."/>
            <person name="Scheuner C."/>
            <person name="Sibirny A.A."/>
            <person name="Slot J.C."/>
            <person name="Stielow J.B."/>
            <person name="Sun H."/>
            <person name="Kurtzman C.P."/>
            <person name="Blackwell M."/>
            <person name="Grigoriev I.V."/>
            <person name="Jeffries T.W."/>
        </authorList>
    </citation>
    <scope>NUCLEOTIDE SEQUENCE [LARGE SCALE GENOMIC DNA]</scope>
    <source>
        <strain evidence="6">NRRL Y-12698</strain>
    </source>
</reference>
<dbReference type="InterPro" id="IPR035979">
    <property type="entry name" value="RBD_domain_sf"/>
</dbReference>
<dbReference type="GO" id="GO:0003729">
    <property type="term" value="F:mRNA binding"/>
    <property type="evidence" value="ECO:0007669"/>
    <property type="project" value="TreeGrafter"/>
</dbReference>
<feature type="domain" description="RRM" evidence="4">
    <location>
        <begin position="12"/>
        <end position="90"/>
    </location>
</feature>
<dbReference type="SUPFAM" id="SSF54928">
    <property type="entry name" value="RNA-binding domain, RBD"/>
    <property type="match status" value="1"/>
</dbReference>
<dbReference type="InterPro" id="IPR012677">
    <property type="entry name" value="Nucleotide-bd_a/b_plait_sf"/>
</dbReference>
<dbReference type="Pfam" id="PF00076">
    <property type="entry name" value="RRM_1"/>
    <property type="match status" value="1"/>
</dbReference>
<sequence length="398" mass="42459">MYRSTPPPTSSSIVYVGQLPYEWSEEAVHSAVCGTGDVVEVRMGMDNPHKNKGFCFVEYANPAEAHKAISLLNAMRIEGKKNLRTELSKEGTRERMSGQSQKPILKLNRNALPHNLILPQEMLNDGIPLPNRSANGYAAPNMGAPYNQNAQMYNTNTFGSGPNFNGNRFNSSGPNNYTSNQMSAMPFSNPAMAPTAANQFSAPPPIPASLTNAFQVLPQQGGHTFDKEDKVSENLSTIPPAMLVQLIAQLKSLLIGPNAASAAQIFTAYPHLAVSAAQALLSMGLIDLDVISEAALTSSVEAAATGRSPVLAVSVPGQTDIPALSQDPVTVQAPAPAPQVAVNSKWPNLPSSVADKLTALDPSQAELIAQVLSFTPQQIEAMAPDQKAMVQNIHSQYY</sequence>
<keyword evidence="3" id="KW-0694">RNA-binding</keyword>
<dbReference type="CDD" id="cd00590">
    <property type="entry name" value="RRM_SF"/>
    <property type="match status" value="1"/>
</dbReference>
<dbReference type="GO" id="GO:0005847">
    <property type="term" value="C:mRNA cleavage and polyadenylation specificity factor complex"/>
    <property type="evidence" value="ECO:0007669"/>
    <property type="project" value="TreeGrafter"/>
</dbReference>
<dbReference type="SMART" id="SM00360">
    <property type="entry name" value="RRM"/>
    <property type="match status" value="1"/>
</dbReference>
<dbReference type="InterPro" id="IPR026896">
    <property type="entry name" value="CSTF_C"/>
</dbReference>
<gene>
    <name evidence="5" type="ORF">BABINDRAFT_8662</name>
</gene>
<dbReference type="Pfam" id="PF14327">
    <property type="entry name" value="CSTF2_hinge"/>
    <property type="match status" value="1"/>
</dbReference>